<comment type="caution">
    <text evidence="11">The sequence shown here is derived from an EMBL/GenBank/DDBJ whole genome shotgun (WGS) entry which is preliminary data.</text>
</comment>
<evidence type="ECO:0000256" key="10">
    <source>
        <dbReference type="SAM" id="Coils"/>
    </source>
</evidence>
<evidence type="ECO:0000256" key="4">
    <source>
        <dbReference type="ARBA" id="ARBA00022448"/>
    </source>
</evidence>
<keyword evidence="7" id="KW-0472">Membrane</keyword>
<comment type="subcellular location">
    <subcellularLocation>
        <location evidence="2">Membrane</location>
        <topology evidence="2">Peripheral membrane protein</topology>
    </subcellularLocation>
</comment>
<organism evidence="11 12">
    <name type="scientific">candidate division CPR1 bacterium GW2011_GWA2_42_17</name>
    <dbReference type="NCBI Taxonomy" id="1618341"/>
    <lineage>
        <taxon>Bacteria</taxon>
        <taxon>candidate division CPR1</taxon>
    </lineage>
</organism>
<keyword evidence="9" id="KW-0066">ATP synthesis</keyword>
<proteinExistence type="inferred from homology"/>
<evidence type="ECO:0000256" key="1">
    <source>
        <dbReference type="ARBA" id="ARBA00003456"/>
    </source>
</evidence>
<keyword evidence="5" id="KW-0375">Hydrogen ion transport</keyword>
<dbReference type="EMBL" id="LCCZ01000001">
    <property type="protein sequence ID" value="KKS44757.1"/>
    <property type="molecule type" value="Genomic_DNA"/>
</dbReference>
<accession>A0A0G0Z7P7</accession>
<keyword evidence="8" id="KW-0139">CF(1)</keyword>
<name>A0A0G0Z7P7_9BACT</name>
<evidence type="ECO:0000256" key="8">
    <source>
        <dbReference type="ARBA" id="ARBA00023196"/>
    </source>
</evidence>
<dbReference type="SUPFAM" id="SSF52943">
    <property type="entry name" value="ATP synthase (F1-ATPase), gamma subunit"/>
    <property type="match status" value="1"/>
</dbReference>
<evidence type="ECO:0008006" key="13">
    <source>
        <dbReference type="Google" id="ProtNLM"/>
    </source>
</evidence>
<comment type="similarity">
    <text evidence="3">Belongs to the ATPase gamma chain family.</text>
</comment>
<dbReference type="GO" id="GO:0045259">
    <property type="term" value="C:proton-transporting ATP synthase complex"/>
    <property type="evidence" value="ECO:0007669"/>
    <property type="project" value="UniProtKB-KW"/>
</dbReference>
<evidence type="ECO:0000256" key="5">
    <source>
        <dbReference type="ARBA" id="ARBA00022781"/>
    </source>
</evidence>
<evidence type="ECO:0000256" key="9">
    <source>
        <dbReference type="ARBA" id="ARBA00023310"/>
    </source>
</evidence>
<keyword evidence="10" id="KW-0175">Coiled coil</keyword>
<keyword evidence="6" id="KW-0406">Ion transport</keyword>
<evidence type="ECO:0000313" key="11">
    <source>
        <dbReference type="EMBL" id="KKS44757.1"/>
    </source>
</evidence>
<evidence type="ECO:0000256" key="7">
    <source>
        <dbReference type="ARBA" id="ARBA00023136"/>
    </source>
</evidence>
<evidence type="ECO:0000256" key="6">
    <source>
        <dbReference type="ARBA" id="ARBA00023065"/>
    </source>
</evidence>
<dbReference type="GO" id="GO:0046933">
    <property type="term" value="F:proton-transporting ATP synthase activity, rotational mechanism"/>
    <property type="evidence" value="ECO:0007669"/>
    <property type="project" value="InterPro"/>
</dbReference>
<protein>
    <recommendedName>
        <fullName evidence="13">ATP synthase gamma chain</fullName>
    </recommendedName>
</protein>
<dbReference type="Pfam" id="PF00231">
    <property type="entry name" value="ATP-synt"/>
    <property type="match status" value="1"/>
</dbReference>
<dbReference type="InterPro" id="IPR000131">
    <property type="entry name" value="ATP_synth_F1_gsu"/>
</dbReference>
<evidence type="ECO:0000313" key="12">
    <source>
        <dbReference type="Proteomes" id="UP000034875"/>
    </source>
</evidence>
<evidence type="ECO:0000256" key="3">
    <source>
        <dbReference type="ARBA" id="ARBA00007681"/>
    </source>
</evidence>
<feature type="coiled-coil region" evidence="10">
    <location>
        <begin position="231"/>
        <end position="265"/>
    </location>
</feature>
<evidence type="ECO:0000256" key="2">
    <source>
        <dbReference type="ARBA" id="ARBA00004170"/>
    </source>
</evidence>
<dbReference type="Proteomes" id="UP000034875">
    <property type="component" value="Unassembled WGS sequence"/>
</dbReference>
<reference evidence="11 12" key="1">
    <citation type="journal article" date="2015" name="Nature">
        <title>rRNA introns, odd ribosomes, and small enigmatic genomes across a large radiation of phyla.</title>
        <authorList>
            <person name="Brown C.T."/>
            <person name="Hug L.A."/>
            <person name="Thomas B.C."/>
            <person name="Sharon I."/>
            <person name="Castelle C.J."/>
            <person name="Singh A."/>
            <person name="Wilkins M.J."/>
            <person name="Williams K.H."/>
            <person name="Banfield J.F."/>
        </authorList>
    </citation>
    <scope>NUCLEOTIDE SEQUENCE [LARGE SCALE GENOMIC DNA]</scope>
</reference>
<comment type="function">
    <text evidence="1">Produces ATP from ADP in the presence of a proton gradient across the membrane. The gamma chain is believed to be important in regulating ATPase activity and the flow of protons through the CF(0) complex.</text>
</comment>
<dbReference type="InterPro" id="IPR035968">
    <property type="entry name" value="ATP_synth_F1_ATPase_gsu"/>
</dbReference>
<keyword evidence="4" id="KW-0813">Transport</keyword>
<sequence>MGKANKVKKELSESVEMVYLIQTLKDIADNKYFTLSGQKYKFRRFAETFNEFFRMINLTKVDHPLLKNKNPVIGIVVVTVEGSFLGEFNNKIISRAIKEKENHVQTKFIAVGSRGVERLSAHTADLKVFSNMEKVGTYETAILVKDYLIEEIMQGRLGKIIVCYAWPKDFDTQKQRCLKLLPCDELLTKQAQTANIIEKVIEESDPLEAVGYLSHLWVTTRLYELFMDTVISSAAAQAAFLEDSVDKMKKEKKKTLMKYRKAKNNDIDKSLRETFSARMMSMKL</sequence>
<dbReference type="AlphaFoldDB" id="A0A0G0Z7P7"/>
<gene>
    <name evidence="11" type="ORF">UV05_C0001G0017</name>
</gene>
<dbReference type="Gene3D" id="3.40.1380.10">
    <property type="match status" value="1"/>
</dbReference>